<comment type="caution">
    <text evidence="1">The sequence shown here is derived from an EMBL/GenBank/DDBJ whole genome shotgun (WGS) entry which is preliminary data.</text>
</comment>
<keyword evidence="2" id="KW-1185">Reference proteome</keyword>
<sequence>MARFLAFSLMFAAVLSSAVAKEIRNPPRLQAYESGAVHQEIMDMKHRLWNAKEAAGVFNSARYSKIEDFTPCVNGTAGEFRCSNIDLYSFYSHADLGSKTGQGSSSWGWVHEGREYIIIAQADGAAIAEVTADGKLDYLGRLPKTPEAATAIWRELRVLDHWLIVGSEAVNHHIQIFDLRKILEITPEQKPKTFDPRTELTGLFKGLPVGRTHNIVINWDRGYIVSVGSAPRTSEFASGLVFIDISDPSKPTLAGYQGEDGYVHDAQCLIYRGPDTKYVGQDICYGYNEDTLTIYNVTDKANATIISRTGYEGASYTHQGWVLDPEWQQYLILDDEYDEVNGAGAAADGNAVTYIWDVSDLEHPKQTGLFKTPGVTIDHNQYISNGKVYQSNYGAGLRIVDISSIPTDPTGGSVKEVGFFDIYPEDDARAGGGALSFVGSWSSYGLFPSGNIIINTIERGAATAEQMLKLHPLIPLTQSVTGADSVKTSLASCHDQFYGSMDPLLRLPAELVSDILEYVLLQHPSVTDILVVNSTFFHISQFILHRNLRFRTIRQLRQFATGSGPLACQPQTVTIELAGGVANHYLFTYIKDSLCRAFEVNGGGLTDVDKLQFTFNSHYSAASEDLEQLYSALSISRPRTFIWTGPDPPHHFSIAIVPRVTLLLFQAMPTWKDLQHLHLTNVAFPSSNTASPLPSDHQYEDIFPTIPSLQTVHLGQATFLSPLAVARLCVNNSTTLRSVRLVDTYLESIWGRRLRRSDVEQAVAQLTDAESERGKHLELMRRLIVCEARTERIMGGDRAEGDTPLSPLIPASWTQ</sequence>
<evidence type="ECO:0000313" key="1">
    <source>
        <dbReference type="EMBL" id="KAG9226604.1"/>
    </source>
</evidence>
<evidence type="ECO:0000313" key="2">
    <source>
        <dbReference type="Proteomes" id="UP000824881"/>
    </source>
</evidence>
<proteinExistence type="predicted"/>
<accession>A0ACB7J7P8</accession>
<dbReference type="EMBL" id="WQMT02000002">
    <property type="protein sequence ID" value="KAG9226604.1"/>
    <property type="molecule type" value="Genomic_DNA"/>
</dbReference>
<protein>
    <submittedName>
        <fullName evidence="1">Uncharacterized protein</fullName>
    </submittedName>
</protein>
<name>A0ACB7J7P8_PLECO</name>
<gene>
    <name evidence="1" type="ORF">CCMSSC00406_0006171</name>
</gene>
<dbReference type="Proteomes" id="UP000824881">
    <property type="component" value="Unassembled WGS sequence"/>
</dbReference>
<reference evidence="1 2" key="1">
    <citation type="journal article" date="2021" name="Appl. Environ. Microbiol.">
        <title>Genetic linkage and physical mapping for an oyster mushroom Pleurotus cornucopiae and QTL analysis for the trait cap color.</title>
        <authorList>
            <person name="Zhang Y."/>
            <person name="Gao W."/>
            <person name="Sonnenberg A."/>
            <person name="Chen Q."/>
            <person name="Zhang J."/>
            <person name="Huang C."/>
        </authorList>
    </citation>
    <scope>NUCLEOTIDE SEQUENCE [LARGE SCALE GENOMIC DNA]</scope>
    <source>
        <strain evidence="1">CCMSSC00406</strain>
    </source>
</reference>
<organism evidence="1 2">
    <name type="scientific">Pleurotus cornucopiae</name>
    <name type="common">Cornucopia mushroom</name>
    <dbReference type="NCBI Taxonomy" id="5321"/>
    <lineage>
        <taxon>Eukaryota</taxon>
        <taxon>Fungi</taxon>
        <taxon>Dikarya</taxon>
        <taxon>Basidiomycota</taxon>
        <taxon>Agaricomycotina</taxon>
        <taxon>Agaricomycetes</taxon>
        <taxon>Agaricomycetidae</taxon>
        <taxon>Agaricales</taxon>
        <taxon>Pleurotineae</taxon>
        <taxon>Pleurotaceae</taxon>
        <taxon>Pleurotus</taxon>
    </lineage>
</organism>